<reference evidence="2" key="1">
    <citation type="submission" date="2022-11" db="UniProtKB">
        <authorList>
            <consortium name="WormBaseParasite"/>
        </authorList>
    </citation>
    <scope>IDENTIFICATION</scope>
</reference>
<dbReference type="Proteomes" id="UP000887576">
    <property type="component" value="Unplaced"/>
</dbReference>
<organism evidence="1 2">
    <name type="scientific">Panagrolaimus sp. JU765</name>
    <dbReference type="NCBI Taxonomy" id="591449"/>
    <lineage>
        <taxon>Eukaryota</taxon>
        <taxon>Metazoa</taxon>
        <taxon>Ecdysozoa</taxon>
        <taxon>Nematoda</taxon>
        <taxon>Chromadorea</taxon>
        <taxon>Rhabditida</taxon>
        <taxon>Tylenchina</taxon>
        <taxon>Panagrolaimomorpha</taxon>
        <taxon>Panagrolaimoidea</taxon>
        <taxon>Panagrolaimidae</taxon>
        <taxon>Panagrolaimus</taxon>
    </lineage>
</organism>
<evidence type="ECO:0000313" key="2">
    <source>
        <dbReference type="WBParaSite" id="JU765_v2.g6376.t1"/>
    </source>
</evidence>
<dbReference type="WBParaSite" id="JU765_v2.g6376.t1">
    <property type="protein sequence ID" value="JU765_v2.g6376.t1"/>
    <property type="gene ID" value="JU765_v2.g6376"/>
</dbReference>
<proteinExistence type="predicted"/>
<protein>
    <submittedName>
        <fullName evidence="2">Uncharacterized protein</fullName>
    </submittedName>
</protein>
<name>A0AC34RG36_9BILA</name>
<sequence>VQLFEKLYKKINLETIAEISRLAKANFMDEVYNKCVDFFVSNFDMNMKNVKKYDDLDLQFIADVVKKHYHPEDC</sequence>
<accession>A0AC34RG36</accession>
<evidence type="ECO:0000313" key="1">
    <source>
        <dbReference type="Proteomes" id="UP000887576"/>
    </source>
</evidence>